<keyword evidence="4" id="KW-0949">S-adenosyl-L-methionine</keyword>
<dbReference type="GO" id="GO:0035657">
    <property type="term" value="C:eRF1 methyltransferase complex"/>
    <property type="evidence" value="ECO:0007669"/>
    <property type="project" value="TreeGrafter"/>
</dbReference>
<keyword evidence="3 9" id="KW-0808">Transferase</keyword>
<dbReference type="GO" id="GO:0008170">
    <property type="term" value="F:N-methyltransferase activity"/>
    <property type="evidence" value="ECO:0007669"/>
    <property type="project" value="UniProtKB-ARBA"/>
</dbReference>
<sequence length="543" mass="56888">MDPATAPHPAPSADPPSADRPSAEPRSADRPSADPPRAGADQVAGLRADLSDAGYTVEGVEEILGPVAAAALHRGHTGPAMRATASGEGCAPLIRLWALGRPVDDDTLDAALPRTGAAGLRAMGLLGADGSAGCDLRPYGDETHTWWVASDHGETVTHGPLPVDHVLGVGGASTTLSSWTPRPQVERALDLGTGCGVQALHLSTHVGSVTATDISDRALAYAAFNAALNGMDLDLRAGSLFEPVVGEQFDLIVSNPPFVITPRAEGVPQYTYRDGGARGDGIVAGLVRSVGDYLTPGGIAHFLGNWESRAGEDWRDRVGGWLEGTGLDAWVIQRDQQDPAEYAETWVRDGGHLPGSPEFEALHDAWLDDFAARGVATIGLGVVTLHKPATPRDPWRDLVESPGPVATPMGPSVLSGVWARNWLAERSPDELLDIAWEVADDVTEERVGRPGAPDPAVIQLRQGGGLRRTVRLDTLGAALVGVCDGELTARQALQAIAGLLDADPDAVLRQGVDLVTELVTAGMLWQGAGTDSGRTASQRHIQR</sequence>
<feature type="region of interest" description="Disordered" evidence="5">
    <location>
        <begin position="1"/>
        <end position="41"/>
    </location>
</feature>
<dbReference type="GO" id="GO:0003676">
    <property type="term" value="F:nucleic acid binding"/>
    <property type="evidence" value="ECO:0007669"/>
    <property type="project" value="InterPro"/>
</dbReference>
<dbReference type="InterPro" id="IPR002052">
    <property type="entry name" value="DNA_methylase_N6_adenine_CS"/>
</dbReference>
<evidence type="ECO:0000256" key="4">
    <source>
        <dbReference type="ARBA" id="ARBA00022691"/>
    </source>
</evidence>
<feature type="domain" description="DUF7782" evidence="8">
    <location>
        <begin position="421"/>
        <end position="524"/>
    </location>
</feature>
<feature type="domain" description="DUF7059" evidence="7">
    <location>
        <begin position="53"/>
        <end position="131"/>
    </location>
</feature>
<evidence type="ECO:0000256" key="2">
    <source>
        <dbReference type="ARBA" id="ARBA00022603"/>
    </source>
</evidence>
<dbReference type="PROSITE" id="PS00092">
    <property type="entry name" value="N6_MTASE"/>
    <property type="match status" value="1"/>
</dbReference>
<evidence type="ECO:0000259" key="7">
    <source>
        <dbReference type="Pfam" id="PF23186"/>
    </source>
</evidence>
<dbReference type="Pfam" id="PF23186">
    <property type="entry name" value="DUF7059"/>
    <property type="match status" value="1"/>
</dbReference>
<dbReference type="Pfam" id="PF25004">
    <property type="entry name" value="DUF7782"/>
    <property type="match status" value="1"/>
</dbReference>
<evidence type="ECO:0000256" key="3">
    <source>
        <dbReference type="ARBA" id="ARBA00022679"/>
    </source>
</evidence>
<dbReference type="InterPro" id="IPR007848">
    <property type="entry name" value="Small_mtfrase_dom"/>
</dbReference>
<dbReference type="GO" id="GO:0008276">
    <property type="term" value="F:protein methyltransferase activity"/>
    <property type="evidence" value="ECO:0007669"/>
    <property type="project" value="TreeGrafter"/>
</dbReference>
<gene>
    <name evidence="9" type="ORF">FB467_3447</name>
</gene>
<evidence type="ECO:0000256" key="1">
    <source>
        <dbReference type="ARBA" id="ARBA00006149"/>
    </source>
</evidence>
<dbReference type="PANTHER" id="PTHR45875:SF1">
    <property type="entry name" value="METHYLTRANSFERASE N6AMT1"/>
    <property type="match status" value="1"/>
</dbReference>
<dbReference type="EMBL" id="VFOP01000001">
    <property type="protein sequence ID" value="TQL52267.1"/>
    <property type="molecule type" value="Genomic_DNA"/>
</dbReference>
<dbReference type="AlphaFoldDB" id="A0A542YW20"/>
<dbReference type="InterPro" id="IPR052190">
    <property type="entry name" value="Euk-Arch_PrmC-MTase"/>
</dbReference>
<evidence type="ECO:0000313" key="9">
    <source>
        <dbReference type="EMBL" id="TQL52267.1"/>
    </source>
</evidence>
<reference evidence="9 10" key="1">
    <citation type="submission" date="2019-06" db="EMBL/GenBank/DDBJ databases">
        <title>Sequencing the genomes of 1000 actinobacteria strains.</title>
        <authorList>
            <person name="Klenk H.-P."/>
        </authorList>
    </citation>
    <scope>NUCLEOTIDE SEQUENCE [LARGE SCALE GENOMIC DNA]</scope>
    <source>
        <strain evidence="9 10">DSM 12335</strain>
    </source>
</reference>
<dbReference type="Proteomes" id="UP000319516">
    <property type="component" value="Unassembled WGS sequence"/>
</dbReference>
<dbReference type="InterPro" id="IPR055487">
    <property type="entry name" value="DUF7059"/>
</dbReference>
<dbReference type="GO" id="GO:0032259">
    <property type="term" value="P:methylation"/>
    <property type="evidence" value="ECO:0007669"/>
    <property type="project" value="UniProtKB-KW"/>
</dbReference>
<evidence type="ECO:0000313" key="10">
    <source>
        <dbReference type="Proteomes" id="UP000319516"/>
    </source>
</evidence>
<accession>A0A542YW20</accession>
<protein>
    <submittedName>
        <fullName evidence="9">Methyltransferase family protein</fullName>
    </submittedName>
</protein>
<dbReference type="CDD" id="cd02440">
    <property type="entry name" value="AdoMet_MTases"/>
    <property type="match status" value="1"/>
</dbReference>
<feature type="compositionally biased region" description="Basic and acidic residues" evidence="5">
    <location>
        <begin position="21"/>
        <end position="32"/>
    </location>
</feature>
<name>A0A542YW20_9MICO</name>
<evidence type="ECO:0000256" key="5">
    <source>
        <dbReference type="SAM" id="MobiDB-lite"/>
    </source>
</evidence>
<dbReference type="InterPro" id="IPR029063">
    <property type="entry name" value="SAM-dependent_MTases_sf"/>
</dbReference>
<evidence type="ECO:0000259" key="8">
    <source>
        <dbReference type="Pfam" id="PF25004"/>
    </source>
</evidence>
<evidence type="ECO:0000259" key="6">
    <source>
        <dbReference type="Pfam" id="PF05175"/>
    </source>
</evidence>
<dbReference type="GO" id="GO:0008757">
    <property type="term" value="F:S-adenosylmethionine-dependent methyltransferase activity"/>
    <property type="evidence" value="ECO:0007669"/>
    <property type="project" value="TreeGrafter"/>
</dbReference>
<keyword evidence="2 9" id="KW-0489">Methyltransferase</keyword>
<dbReference type="PANTHER" id="PTHR45875">
    <property type="entry name" value="METHYLTRANSFERASE N6AMT1"/>
    <property type="match status" value="1"/>
</dbReference>
<feature type="domain" description="Methyltransferase small" evidence="6">
    <location>
        <begin position="176"/>
        <end position="259"/>
    </location>
</feature>
<proteinExistence type="inferred from homology"/>
<organism evidence="9 10">
    <name type="scientific">Ornithinicoccus hortensis</name>
    <dbReference type="NCBI Taxonomy" id="82346"/>
    <lineage>
        <taxon>Bacteria</taxon>
        <taxon>Bacillati</taxon>
        <taxon>Actinomycetota</taxon>
        <taxon>Actinomycetes</taxon>
        <taxon>Micrococcales</taxon>
        <taxon>Intrasporangiaceae</taxon>
        <taxon>Ornithinicoccus</taxon>
    </lineage>
</organism>
<dbReference type="InterPro" id="IPR056684">
    <property type="entry name" value="DUF7782"/>
</dbReference>
<feature type="compositionally biased region" description="Pro residues" evidence="5">
    <location>
        <begin position="1"/>
        <end position="14"/>
    </location>
</feature>
<dbReference type="Gene3D" id="3.40.50.150">
    <property type="entry name" value="Vaccinia Virus protein VP39"/>
    <property type="match status" value="1"/>
</dbReference>
<dbReference type="Pfam" id="PF05175">
    <property type="entry name" value="MTS"/>
    <property type="match status" value="1"/>
</dbReference>
<comment type="caution">
    <text evidence="9">The sequence shown here is derived from an EMBL/GenBank/DDBJ whole genome shotgun (WGS) entry which is preliminary data.</text>
</comment>
<keyword evidence="10" id="KW-1185">Reference proteome</keyword>
<dbReference type="SUPFAM" id="SSF53335">
    <property type="entry name" value="S-adenosyl-L-methionine-dependent methyltransferases"/>
    <property type="match status" value="1"/>
</dbReference>
<comment type="similarity">
    <text evidence="1">Belongs to the eukaryotic/archaeal PrmC-related family.</text>
</comment>